<dbReference type="SUPFAM" id="SSF48576">
    <property type="entry name" value="Terpenoid synthases"/>
    <property type="match status" value="1"/>
</dbReference>
<dbReference type="InterPro" id="IPR034686">
    <property type="entry name" value="Terpene_cyclase-like_2"/>
</dbReference>
<protein>
    <recommendedName>
        <fullName evidence="2">Terpene synthase</fullName>
        <ecNumber evidence="2">4.2.3.-</ecNumber>
    </recommendedName>
</protein>
<gene>
    <name evidence="3" type="ORF">B4U80_13493</name>
</gene>
<dbReference type="AlphaFoldDB" id="A0A443S5G2"/>
<dbReference type="VEuPathDB" id="VectorBase:LDEU009270"/>
<proteinExistence type="inferred from homology"/>
<comment type="caution">
    <text evidence="3">The sequence shown here is derived from an EMBL/GenBank/DDBJ whole genome shotgun (WGS) entry which is preliminary data.</text>
</comment>
<evidence type="ECO:0000256" key="1">
    <source>
        <dbReference type="ARBA" id="ARBA00006333"/>
    </source>
</evidence>
<dbReference type="SFLD" id="SFLDG01020">
    <property type="entry name" value="Terpene_Cyclase_Like_2"/>
    <property type="match status" value="1"/>
</dbReference>
<accession>A0A443S5G2</accession>
<evidence type="ECO:0000313" key="3">
    <source>
        <dbReference type="EMBL" id="RWS22770.1"/>
    </source>
</evidence>
<evidence type="ECO:0000313" key="4">
    <source>
        <dbReference type="Proteomes" id="UP000288716"/>
    </source>
</evidence>
<dbReference type="PANTHER" id="PTHR35201">
    <property type="entry name" value="TERPENE SYNTHASE"/>
    <property type="match status" value="1"/>
</dbReference>
<name>A0A443S5G2_9ACAR</name>
<sequence length="315" mass="37328">MEMRMYNYPKMNMYFPSRLHIDYEKILEESSQWIIEFKLHSDNTMYKRENLTKLTCMCYPDGDYERTLLVNKWMIHVFALDDITEGKVVKCPFFGSLAYHGSENKDVISLLDKCFEYDETPLVRSFADIWKQLKSITNKTWQQRFAENYVWYFKANDWEQKNIEMNRVPTLAEYMNYRHYISGVDAFFNLIEIASNIFIPDSAMANVTLQRFVYLAGNVVAAANDIYSYEKEKRDGQINNLVHVMKHEYNICDQEAIEKATDFVNDEMKKLLVVERILPIFEEKVNDCVQKYVDGCKSWISGSHDWGLESGRYKI</sequence>
<keyword evidence="2" id="KW-0456">Lyase</keyword>
<dbReference type="InterPro" id="IPR008949">
    <property type="entry name" value="Isoprenoid_synthase_dom_sf"/>
</dbReference>
<dbReference type="PANTHER" id="PTHR35201:SF4">
    <property type="entry name" value="BETA-PINACENE SYNTHASE-RELATED"/>
    <property type="match status" value="1"/>
</dbReference>
<dbReference type="GO" id="GO:0046872">
    <property type="term" value="F:metal ion binding"/>
    <property type="evidence" value="ECO:0007669"/>
    <property type="project" value="UniProtKB-KW"/>
</dbReference>
<dbReference type="SFLD" id="SFLDS00005">
    <property type="entry name" value="Isoprenoid_Synthase_Type_I"/>
    <property type="match status" value="1"/>
</dbReference>
<organism evidence="3 4">
    <name type="scientific">Leptotrombidium deliense</name>
    <dbReference type="NCBI Taxonomy" id="299467"/>
    <lineage>
        <taxon>Eukaryota</taxon>
        <taxon>Metazoa</taxon>
        <taxon>Ecdysozoa</taxon>
        <taxon>Arthropoda</taxon>
        <taxon>Chelicerata</taxon>
        <taxon>Arachnida</taxon>
        <taxon>Acari</taxon>
        <taxon>Acariformes</taxon>
        <taxon>Trombidiformes</taxon>
        <taxon>Prostigmata</taxon>
        <taxon>Anystina</taxon>
        <taxon>Parasitengona</taxon>
        <taxon>Trombiculoidea</taxon>
        <taxon>Trombiculidae</taxon>
        <taxon>Leptotrombidium</taxon>
    </lineage>
</organism>
<reference evidence="3 4" key="1">
    <citation type="journal article" date="2018" name="Gigascience">
        <title>Genomes of trombidid mites reveal novel predicted allergens and laterally-transferred genes associated with secondary metabolism.</title>
        <authorList>
            <person name="Dong X."/>
            <person name="Chaisiri K."/>
            <person name="Xia D."/>
            <person name="Armstrong S.D."/>
            <person name="Fang Y."/>
            <person name="Donnelly M.J."/>
            <person name="Kadowaki T."/>
            <person name="McGarry J.W."/>
            <person name="Darby A.C."/>
            <person name="Makepeace B.L."/>
        </authorList>
    </citation>
    <scope>NUCLEOTIDE SEQUENCE [LARGE SCALE GENOMIC DNA]</scope>
    <source>
        <strain evidence="3">UoL-UT</strain>
    </source>
</reference>
<dbReference type="GO" id="GO:0010333">
    <property type="term" value="F:terpene synthase activity"/>
    <property type="evidence" value="ECO:0007669"/>
    <property type="project" value="InterPro"/>
</dbReference>
<dbReference type="EC" id="4.2.3.-" evidence="2"/>
<dbReference type="Pfam" id="PF19086">
    <property type="entry name" value="Terpene_syn_C_2"/>
    <property type="match status" value="1"/>
</dbReference>
<dbReference type="Gene3D" id="1.10.600.10">
    <property type="entry name" value="Farnesyl Diphosphate Synthase"/>
    <property type="match status" value="1"/>
</dbReference>
<dbReference type="EMBL" id="NCKV01007944">
    <property type="protein sequence ID" value="RWS22770.1"/>
    <property type="molecule type" value="Genomic_DNA"/>
</dbReference>
<comment type="cofactor">
    <cofactor evidence="2">
        <name>Mg(2+)</name>
        <dbReference type="ChEBI" id="CHEBI:18420"/>
    </cofactor>
</comment>
<dbReference type="Proteomes" id="UP000288716">
    <property type="component" value="Unassembled WGS sequence"/>
</dbReference>
<keyword evidence="4" id="KW-1185">Reference proteome</keyword>
<keyword evidence="2" id="KW-0460">Magnesium</keyword>
<dbReference type="GO" id="GO:0008299">
    <property type="term" value="P:isoprenoid biosynthetic process"/>
    <property type="evidence" value="ECO:0007669"/>
    <property type="project" value="UniProtKB-ARBA"/>
</dbReference>
<dbReference type="OrthoDB" id="2861623at2759"/>
<comment type="similarity">
    <text evidence="1 2">Belongs to the terpene synthase family.</text>
</comment>
<keyword evidence="2" id="KW-0479">Metal-binding</keyword>
<evidence type="ECO:0000256" key="2">
    <source>
        <dbReference type="RuleBase" id="RU366034"/>
    </source>
</evidence>